<dbReference type="GO" id="GO:0003700">
    <property type="term" value="F:DNA-binding transcription factor activity"/>
    <property type="evidence" value="ECO:0007669"/>
    <property type="project" value="InterPro"/>
</dbReference>
<dbReference type="InterPro" id="IPR036388">
    <property type="entry name" value="WH-like_DNA-bd_sf"/>
</dbReference>
<dbReference type="InterPro" id="IPR039422">
    <property type="entry name" value="MarR/SlyA-like"/>
</dbReference>
<dbReference type="InterPro" id="IPR036390">
    <property type="entry name" value="WH_DNA-bd_sf"/>
</dbReference>
<dbReference type="SUPFAM" id="SSF46785">
    <property type="entry name" value="Winged helix' DNA-binding domain"/>
    <property type="match status" value="1"/>
</dbReference>
<dbReference type="GO" id="GO:0006950">
    <property type="term" value="P:response to stress"/>
    <property type="evidence" value="ECO:0007669"/>
    <property type="project" value="TreeGrafter"/>
</dbReference>
<dbReference type="InterPro" id="IPR055166">
    <property type="entry name" value="Transc_reg_Sar_Rot_HTH"/>
</dbReference>
<reference evidence="7 8" key="1">
    <citation type="submission" date="2018-02" db="EMBL/GenBank/DDBJ databases">
        <title>Genomic Encyclopedia of Archaeal and Bacterial Type Strains, Phase II (KMG-II): from individual species to whole genera.</title>
        <authorList>
            <person name="Goeker M."/>
        </authorList>
    </citation>
    <scope>NUCLEOTIDE SEQUENCE [LARGE SCALE GENOMIC DNA]</scope>
    <source>
        <strain evidence="7 8">DSM 29526</strain>
    </source>
</reference>
<dbReference type="SMART" id="SM00347">
    <property type="entry name" value="HTH_MARR"/>
    <property type="match status" value="1"/>
</dbReference>
<dbReference type="FunFam" id="1.10.10.10:FF:000163">
    <property type="entry name" value="MarR family transcriptional regulator"/>
    <property type="match status" value="1"/>
</dbReference>
<keyword evidence="3" id="KW-0805">Transcription regulation</keyword>
<organism evidence="7 8">
    <name type="scientific">Neolewinella xylanilytica</name>
    <dbReference type="NCBI Taxonomy" id="1514080"/>
    <lineage>
        <taxon>Bacteria</taxon>
        <taxon>Pseudomonadati</taxon>
        <taxon>Bacteroidota</taxon>
        <taxon>Saprospiria</taxon>
        <taxon>Saprospirales</taxon>
        <taxon>Lewinellaceae</taxon>
        <taxon>Neolewinella</taxon>
    </lineage>
</organism>
<dbReference type="PANTHER" id="PTHR33164:SF5">
    <property type="entry name" value="ORGANIC HYDROPEROXIDE RESISTANCE TRANSCRIPTIONAL REGULATOR"/>
    <property type="match status" value="1"/>
</dbReference>
<feature type="domain" description="HTH marR-type" evidence="6">
    <location>
        <begin position="10"/>
        <end position="143"/>
    </location>
</feature>
<proteinExistence type="predicted"/>
<dbReference type="PROSITE" id="PS50995">
    <property type="entry name" value="HTH_MARR_2"/>
    <property type="match status" value="1"/>
</dbReference>
<evidence type="ECO:0000256" key="2">
    <source>
        <dbReference type="ARBA" id="ARBA00022490"/>
    </source>
</evidence>
<protein>
    <submittedName>
        <fullName evidence="7">MarR family transcriptional regulator</fullName>
    </submittedName>
</protein>
<sequence length="146" mass="16769">MATGTALHLENQLCFPLYVASRLLTKAYAPLLDELDITYPQYLVLLALWESDRQPVTALGQRLYLDTNTLTPLLKRLERKGLVRRERSTEDERKVIVRLSETGDQLRQRAACIPEKITGAGGKSALSRRQLDNFRRMLWQMIEQLG</sequence>
<keyword evidence="5" id="KW-0804">Transcription</keyword>
<keyword evidence="8" id="KW-1185">Reference proteome</keyword>
<evidence type="ECO:0000256" key="4">
    <source>
        <dbReference type="ARBA" id="ARBA00023125"/>
    </source>
</evidence>
<dbReference type="Pfam" id="PF22381">
    <property type="entry name" value="Staph_reg_Sar_Rot"/>
    <property type="match status" value="1"/>
</dbReference>
<comment type="subcellular location">
    <subcellularLocation>
        <location evidence="1">Cytoplasm</location>
    </subcellularLocation>
</comment>
<dbReference type="PANTHER" id="PTHR33164">
    <property type="entry name" value="TRANSCRIPTIONAL REGULATOR, MARR FAMILY"/>
    <property type="match status" value="1"/>
</dbReference>
<dbReference type="EMBL" id="PTJC01000005">
    <property type="protein sequence ID" value="PPK88452.1"/>
    <property type="molecule type" value="Genomic_DNA"/>
</dbReference>
<keyword evidence="4" id="KW-0238">DNA-binding</keyword>
<evidence type="ECO:0000313" key="7">
    <source>
        <dbReference type="EMBL" id="PPK88452.1"/>
    </source>
</evidence>
<evidence type="ECO:0000313" key="8">
    <source>
        <dbReference type="Proteomes" id="UP000237662"/>
    </source>
</evidence>
<dbReference type="OrthoDB" id="9806864at2"/>
<dbReference type="InterPro" id="IPR000835">
    <property type="entry name" value="HTH_MarR-typ"/>
</dbReference>
<dbReference type="GO" id="GO:0003677">
    <property type="term" value="F:DNA binding"/>
    <property type="evidence" value="ECO:0007669"/>
    <property type="project" value="UniProtKB-KW"/>
</dbReference>
<evidence type="ECO:0000256" key="1">
    <source>
        <dbReference type="ARBA" id="ARBA00004496"/>
    </source>
</evidence>
<dbReference type="AlphaFoldDB" id="A0A2S6IAE9"/>
<dbReference type="Proteomes" id="UP000237662">
    <property type="component" value="Unassembled WGS sequence"/>
</dbReference>
<gene>
    <name evidence="7" type="ORF">CLV84_1419</name>
</gene>
<accession>A0A2S6IAE9</accession>
<name>A0A2S6IAE9_9BACT</name>
<evidence type="ECO:0000256" key="5">
    <source>
        <dbReference type="ARBA" id="ARBA00023163"/>
    </source>
</evidence>
<dbReference type="RefSeq" id="WP_104418997.1">
    <property type="nucleotide sequence ID" value="NZ_PTJC01000005.1"/>
</dbReference>
<comment type="caution">
    <text evidence="7">The sequence shown here is derived from an EMBL/GenBank/DDBJ whole genome shotgun (WGS) entry which is preliminary data.</text>
</comment>
<evidence type="ECO:0000259" key="6">
    <source>
        <dbReference type="PROSITE" id="PS50995"/>
    </source>
</evidence>
<keyword evidence="2" id="KW-0963">Cytoplasm</keyword>
<dbReference type="GO" id="GO:0005737">
    <property type="term" value="C:cytoplasm"/>
    <property type="evidence" value="ECO:0007669"/>
    <property type="project" value="UniProtKB-SubCell"/>
</dbReference>
<evidence type="ECO:0000256" key="3">
    <source>
        <dbReference type="ARBA" id="ARBA00023015"/>
    </source>
</evidence>
<dbReference type="Gene3D" id="1.10.10.10">
    <property type="entry name" value="Winged helix-like DNA-binding domain superfamily/Winged helix DNA-binding domain"/>
    <property type="match status" value="1"/>
</dbReference>